<reference evidence="6 7" key="1">
    <citation type="journal article" date="2015" name="Plant Cell">
        <title>Oil accumulation by the oleaginous diatom Fistulifera solaris as revealed by the genome and transcriptome.</title>
        <authorList>
            <person name="Tanaka T."/>
            <person name="Maeda Y."/>
            <person name="Veluchamy A."/>
            <person name="Tanaka M."/>
            <person name="Abida H."/>
            <person name="Marechal E."/>
            <person name="Bowler C."/>
            <person name="Muto M."/>
            <person name="Sunaga Y."/>
            <person name="Tanaka M."/>
            <person name="Yoshino T."/>
            <person name="Taniguchi T."/>
            <person name="Fukuda Y."/>
            <person name="Nemoto M."/>
            <person name="Matsumoto M."/>
            <person name="Wong P.S."/>
            <person name="Aburatani S."/>
            <person name="Fujibuchi W."/>
        </authorList>
    </citation>
    <scope>NUCLEOTIDE SEQUENCE [LARGE SCALE GENOMIC DNA]</scope>
    <source>
        <strain evidence="6 7">JPCC DA0580</strain>
    </source>
</reference>
<feature type="domain" description="Histidine kinase" evidence="4">
    <location>
        <begin position="110"/>
        <end position="423"/>
    </location>
</feature>
<evidence type="ECO:0000256" key="1">
    <source>
        <dbReference type="ARBA" id="ARBA00022553"/>
    </source>
</evidence>
<evidence type="ECO:0000256" key="3">
    <source>
        <dbReference type="PROSITE-ProRule" id="PRU00169"/>
    </source>
</evidence>
<dbReference type="Pfam" id="PF02518">
    <property type="entry name" value="HATPase_c"/>
    <property type="match status" value="1"/>
</dbReference>
<dbReference type="InterPro" id="IPR005467">
    <property type="entry name" value="His_kinase_dom"/>
</dbReference>
<dbReference type="SUPFAM" id="SSF52172">
    <property type="entry name" value="CheY-like"/>
    <property type="match status" value="1"/>
</dbReference>
<dbReference type="Pfam" id="PF00072">
    <property type="entry name" value="Response_reg"/>
    <property type="match status" value="1"/>
</dbReference>
<evidence type="ECO:0000259" key="5">
    <source>
        <dbReference type="PROSITE" id="PS50110"/>
    </source>
</evidence>
<dbReference type="InterPro" id="IPR001789">
    <property type="entry name" value="Sig_transdc_resp-reg_receiver"/>
</dbReference>
<gene>
    <name evidence="6" type="ORF">FisN_20Hu108</name>
</gene>
<proteinExistence type="predicted"/>
<evidence type="ECO:0000313" key="7">
    <source>
        <dbReference type="Proteomes" id="UP000198406"/>
    </source>
</evidence>
<dbReference type="Proteomes" id="UP000198406">
    <property type="component" value="Unassembled WGS sequence"/>
</dbReference>
<dbReference type="GO" id="GO:0000155">
    <property type="term" value="F:phosphorelay sensor kinase activity"/>
    <property type="evidence" value="ECO:0007669"/>
    <property type="project" value="InterPro"/>
</dbReference>
<dbReference type="Gene3D" id="3.40.50.2300">
    <property type="match status" value="1"/>
</dbReference>
<dbReference type="Pfam" id="PF00512">
    <property type="entry name" value="HisKA"/>
    <property type="match status" value="1"/>
</dbReference>
<keyword evidence="7" id="KW-1185">Reference proteome</keyword>
<dbReference type="Gene3D" id="1.10.287.130">
    <property type="match status" value="1"/>
</dbReference>
<dbReference type="InterPro" id="IPR036890">
    <property type="entry name" value="HATPase_C_sf"/>
</dbReference>
<dbReference type="SUPFAM" id="SSF55874">
    <property type="entry name" value="ATPase domain of HSP90 chaperone/DNA topoisomerase II/histidine kinase"/>
    <property type="match status" value="2"/>
</dbReference>
<dbReference type="SUPFAM" id="SSF47384">
    <property type="entry name" value="Homodimeric domain of signal transducing histidine kinase"/>
    <property type="match status" value="1"/>
</dbReference>
<organism evidence="6 7">
    <name type="scientific">Fistulifera solaris</name>
    <name type="common">Oleaginous diatom</name>
    <dbReference type="NCBI Taxonomy" id="1519565"/>
    <lineage>
        <taxon>Eukaryota</taxon>
        <taxon>Sar</taxon>
        <taxon>Stramenopiles</taxon>
        <taxon>Ochrophyta</taxon>
        <taxon>Bacillariophyta</taxon>
        <taxon>Bacillariophyceae</taxon>
        <taxon>Bacillariophycidae</taxon>
        <taxon>Naviculales</taxon>
        <taxon>Naviculaceae</taxon>
        <taxon>Fistulifera</taxon>
    </lineage>
</organism>
<dbReference type="InterPro" id="IPR036097">
    <property type="entry name" value="HisK_dim/P_sf"/>
</dbReference>
<evidence type="ECO:0000256" key="2">
    <source>
        <dbReference type="ARBA" id="ARBA00023012"/>
    </source>
</evidence>
<keyword evidence="6" id="KW-0808">Transferase</keyword>
<dbReference type="Gene3D" id="3.30.565.10">
    <property type="entry name" value="Histidine kinase-like ATPase, C-terminal domain"/>
    <property type="match status" value="1"/>
</dbReference>
<name>A0A1Z5KCP4_FISSO</name>
<dbReference type="InterPro" id="IPR003661">
    <property type="entry name" value="HisK_dim/P_dom"/>
</dbReference>
<dbReference type="CDD" id="cd00082">
    <property type="entry name" value="HisKA"/>
    <property type="match status" value="1"/>
</dbReference>
<evidence type="ECO:0000313" key="6">
    <source>
        <dbReference type="EMBL" id="GAX23902.1"/>
    </source>
</evidence>
<dbReference type="SMART" id="SM00388">
    <property type="entry name" value="HisKA"/>
    <property type="match status" value="1"/>
</dbReference>
<dbReference type="PANTHER" id="PTHR45339:SF1">
    <property type="entry name" value="HYBRID SIGNAL TRANSDUCTION HISTIDINE KINASE J"/>
    <property type="match status" value="1"/>
</dbReference>
<evidence type="ECO:0000259" key="4">
    <source>
        <dbReference type="PROSITE" id="PS50109"/>
    </source>
</evidence>
<dbReference type="OrthoDB" id="46285at2759"/>
<dbReference type="InterPro" id="IPR004358">
    <property type="entry name" value="Sig_transdc_His_kin-like_C"/>
</dbReference>
<dbReference type="EMBL" id="BDSP01000204">
    <property type="protein sequence ID" value="GAX23902.1"/>
    <property type="molecule type" value="Genomic_DNA"/>
</dbReference>
<feature type="domain" description="Response regulatory" evidence="5">
    <location>
        <begin position="580"/>
        <end position="698"/>
    </location>
</feature>
<dbReference type="CDD" id="cd17546">
    <property type="entry name" value="REC_hyHK_CKI1_RcsC-like"/>
    <property type="match status" value="1"/>
</dbReference>
<dbReference type="InParanoid" id="A0A1Z5KCP4"/>
<dbReference type="PRINTS" id="PR00344">
    <property type="entry name" value="BCTRLSENSOR"/>
</dbReference>
<dbReference type="PROSITE" id="PS50110">
    <property type="entry name" value="RESPONSE_REGULATORY"/>
    <property type="match status" value="1"/>
</dbReference>
<dbReference type="PROSITE" id="PS50109">
    <property type="entry name" value="HIS_KIN"/>
    <property type="match status" value="1"/>
</dbReference>
<keyword evidence="2" id="KW-0902">Two-component regulatory system</keyword>
<dbReference type="PANTHER" id="PTHR45339">
    <property type="entry name" value="HYBRID SIGNAL TRANSDUCTION HISTIDINE KINASE J"/>
    <property type="match status" value="1"/>
</dbReference>
<dbReference type="EC" id="2.7.13.3" evidence="6"/>
<sequence length="707" mass="78788">MCTTRFRIELAPIDLEVPCEAWANEEQIKHWIWENCRDTLLAGMKVSVFQTSASADNVEAASRVATNKQKPKQTELESRIQHLQAENSRLREHETLSHKAASSQLRYFACMSHEIRTPLSCIIGLSRMMVDMELEPQQAEYMKMILSSSDLLLAVVNDVLDWTKLETGSYNVLIQESNLQQALDSTVRSIQMQAQAKHVRIATCYDSCVPEHFTTDSRRLQQILYNLLGNAVKFSEKGGVVHLEVKIVDHCPTDGLLQTLVEAEEEYETKTSEVDCNEKSTLTEAMLTNLWAKTSHDSLPLLGALSNSSLSDVIDESMAGSSLSRSTVFRFQNTTASICPHVSHRSLIRFEVTDYGIGIKEEEIDRIFLPFHQESSETESTYGGSGLGLTITYKLVQALGGKIRVESKPGEFTRFTVDLPFVDQRVDLTTDGLPNTRVLFIANDPEDVSFAAALDTFSDYGIAFDVFPNLSAAVKELCAEPSTAAHSVCLFHEELYEADSVKQLQERHIPLISFGPKEAIPATDAHILSIEQTLPCVLIKFLRNAILMKQSDARMSSESSSLSSLTESPQSDASSPKNLRILVAEDNVINQKILSRMLSRLGYADVDIVDNGEKAIEQESMNEYDLIFMDVLMPKVDGLQACQAIQQRSRRRDAPYIVFVTAYISTDFKETCSVAGGDEVLTKPFRVEDIAAALARAEATRDSSFRS</sequence>
<comment type="caution">
    <text evidence="6">The sequence shown here is derived from an EMBL/GenBank/DDBJ whole genome shotgun (WGS) entry which is preliminary data.</text>
</comment>
<protein>
    <submittedName>
        <fullName evidence="6">Osomolarity two-component system, sensor histidine kinase SLN1</fullName>
        <ecNumber evidence="6">2.7.13.3</ecNumber>
    </submittedName>
</protein>
<dbReference type="SMART" id="SM00387">
    <property type="entry name" value="HATPase_c"/>
    <property type="match status" value="1"/>
</dbReference>
<dbReference type="SMART" id="SM00448">
    <property type="entry name" value="REC"/>
    <property type="match status" value="1"/>
</dbReference>
<keyword evidence="6" id="KW-0418">Kinase</keyword>
<dbReference type="InterPro" id="IPR011006">
    <property type="entry name" value="CheY-like_superfamily"/>
</dbReference>
<feature type="modified residue" description="4-aspartylphosphate" evidence="3">
    <location>
        <position position="630"/>
    </location>
</feature>
<dbReference type="AlphaFoldDB" id="A0A1Z5KCP4"/>
<accession>A0A1Z5KCP4</accession>
<dbReference type="InterPro" id="IPR003594">
    <property type="entry name" value="HATPase_dom"/>
</dbReference>
<keyword evidence="1 3" id="KW-0597">Phosphoprotein</keyword>